<dbReference type="Pfam" id="PF00005">
    <property type="entry name" value="ABC_tran"/>
    <property type="match status" value="1"/>
</dbReference>
<dbReference type="RefSeq" id="WP_073317457.1">
    <property type="nucleotide sequence ID" value="NZ_FQWD01000001.1"/>
</dbReference>
<dbReference type="PROSITE" id="PS50893">
    <property type="entry name" value="ABC_TRANSPORTER_2"/>
    <property type="match status" value="1"/>
</dbReference>
<gene>
    <name evidence="6" type="ORF">SAMN05216361_0563</name>
</gene>
<dbReference type="OrthoDB" id="9802264at2"/>
<evidence type="ECO:0000313" key="6">
    <source>
        <dbReference type="EMBL" id="SHF83294.1"/>
    </source>
</evidence>
<dbReference type="SUPFAM" id="SSF52540">
    <property type="entry name" value="P-loop containing nucleoside triphosphate hydrolases"/>
    <property type="match status" value="1"/>
</dbReference>
<reference evidence="7" key="1">
    <citation type="submission" date="2016-11" db="EMBL/GenBank/DDBJ databases">
        <authorList>
            <person name="Varghese N."/>
            <person name="Submissions S."/>
        </authorList>
    </citation>
    <scope>NUCLEOTIDE SEQUENCE [LARGE SCALE GENOMIC DNA]</scope>
    <source>
        <strain evidence="7">CGMCC 1.8995</strain>
    </source>
</reference>
<sequence length="263" mass="28918">MALSYGVCVANKAFLDSKSLNNATRPVIRDFSLTIHPGEFVALTGPSGAGKSTLLNIMAGLDKDFSGAITYGDNTLNTQQNAKVALMFQEHRLMPWLTLQDNVALVINGSRKAKIDGARYWLEEVGLADNAQFFPNQLSGGMLKRAALARAFAYEPDILLLDEPFSSLDIQTASDIKERLLLLWAKQRTSVLLVTHDVDEAVALADRVVVAGRSPMSIKHRMQIPQPRPRPIDNADIQAITQQLRAWLTDEKNQIPPNVQTAG</sequence>
<dbReference type="GO" id="GO:0005524">
    <property type="term" value="F:ATP binding"/>
    <property type="evidence" value="ECO:0007669"/>
    <property type="project" value="UniProtKB-KW"/>
</dbReference>
<evidence type="ECO:0000256" key="4">
    <source>
        <dbReference type="ARBA" id="ARBA00022840"/>
    </source>
</evidence>
<dbReference type="PROSITE" id="PS00211">
    <property type="entry name" value="ABC_TRANSPORTER_1"/>
    <property type="match status" value="1"/>
</dbReference>
<dbReference type="AlphaFoldDB" id="A0A1M5EVP8"/>
<dbReference type="Gene3D" id="3.40.50.300">
    <property type="entry name" value="P-loop containing nucleotide triphosphate hydrolases"/>
    <property type="match status" value="1"/>
</dbReference>
<dbReference type="InterPro" id="IPR003593">
    <property type="entry name" value="AAA+_ATPase"/>
</dbReference>
<keyword evidence="2" id="KW-0813">Transport</keyword>
<dbReference type="InterPro" id="IPR027417">
    <property type="entry name" value="P-loop_NTPase"/>
</dbReference>
<accession>A0A1M5EVP8</accession>
<name>A0A1M5EVP8_9ALTE</name>
<dbReference type="InterPro" id="IPR050166">
    <property type="entry name" value="ABC_transporter_ATP-bind"/>
</dbReference>
<comment type="similarity">
    <text evidence="1">Belongs to the ABC transporter superfamily.</text>
</comment>
<keyword evidence="3" id="KW-0547">Nucleotide-binding</keyword>
<organism evidence="6 7">
    <name type="scientific">Marisediminitalea aggregata</name>
    <dbReference type="NCBI Taxonomy" id="634436"/>
    <lineage>
        <taxon>Bacteria</taxon>
        <taxon>Pseudomonadati</taxon>
        <taxon>Pseudomonadota</taxon>
        <taxon>Gammaproteobacteria</taxon>
        <taxon>Alteromonadales</taxon>
        <taxon>Alteromonadaceae</taxon>
        <taxon>Marisediminitalea</taxon>
    </lineage>
</organism>
<dbReference type="InterPro" id="IPR017871">
    <property type="entry name" value="ABC_transporter-like_CS"/>
</dbReference>
<feature type="domain" description="ABC transporter" evidence="5">
    <location>
        <begin position="7"/>
        <end position="238"/>
    </location>
</feature>
<dbReference type="GO" id="GO:0016887">
    <property type="term" value="F:ATP hydrolysis activity"/>
    <property type="evidence" value="ECO:0007669"/>
    <property type="project" value="InterPro"/>
</dbReference>
<evidence type="ECO:0000259" key="5">
    <source>
        <dbReference type="PROSITE" id="PS50893"/>
    </source>
</evidence>
<evidence type="ECO:0000313" key="7">
    <source>
        <dbReference type="Proteomes" id="UP000184520"/>
    </source>
</evidence>
<protein>
    <submittedName>
        <fullName evidence="6">NitT/TauT family transport system ATP-binding protein/sulfonate transport system ATP-binding protein</fullName>
    </submittedName>
</protein>
<keyword evidence="7" id="KW-1185">Reference proteome</keyword>
<dbReference type="SMART" id="SM00382">
    <property type="entry name" value="AAA"/>
    <property type="match status" value="1"/>
</dbReference>
<dbReference type="PANTHER" id="PTHR42788:SF13">
    <property type="entry name" value="ALIPHATIC SULFONATES IMPORT ATP-BINDING PROTEIN SSUB"/>
    <property type="match status" value="1"/>
</dbReference>
<keyword evidence="4 6" id="KW-0067">ATP-binding</keyword>
<evidence type="ECO:0000256" key="1">
    <source>
        <dbReference type="ARBA" id="ARBA00005417"/>
    </source>
</evidence>
<dbReference type="STRING" id="634436.SAMN05216361_0563"/>
<dbReference type="Proteomes" id="UP000184520">
    <property type="component" value="Unassembled WGS sequence"/>
</dbReference>
<evidence type="ECO:0000256" key="3">
    <source>
        <dbReference type="ARBA" id="ARBA00022741"/>
    </source>
</evidence>
<dbReference type="EMBL" id="FQWD01000001">
    <property type="protein sequence ID" value="SHF83294.1"/>
    <property type="molecule type" value="Genomic_DNA"/>
</dbReference>
<proteinExistence type="inferred from homology"/>
<dbReference type="InterPro" id="IPR003439">
    <property type="entry name" value="ABC_transporter-like_ATP-bd"/>
</dbReference>
<dbReference type="PANTHER" id="PTHR42788">
    <property type="entry name" value="TAURINE IMPORT ATP-BINDING PROTEIN-RELATED"/>
    <property type="match status" value="1"/>
</dbReference>
<evidence type="ECO:0000256" key="2">
    <source>
        <dbReference type="ARBA" id="ARBA00022448"/>
    </source>
</evidence>